<proteinExistence type="predicted"/>
<dbReference type="STRING" id="27349.A0A0L6V7M9"/>
<dbReference type="Pfam" id="PF00072">
    <property type="entry name" value="Response_reg"/>
    <property type="match status" value="1"/>
</dbReference>
<comment type="caution">
    <text evidence="8">The sequence shown here is derived from an EMBL/GenBank/DDBJ whole genome shotgun (WGS) entry which is preliminary data.</text>
</comment>
<dbReference type="OrthoDB" id="2499189at2759"/>
<keyword evidence="5" id="KW-0597">Phosphoprotein</keyword>
<dbReference type="InterPro" id="IPR001789">
    <property type="entry name" value="Sig_transdc_resp-reg_receiver"/>
</dbReference>
<organism evidence="8 9">
    <name type="scientific">Puccinia sorghi</name>
    <dbReference type="NCBI Taxonomy" id="27349"/>
    <lineage>
        <taxon>Eukaryota</taxon>
        <taxon>Fungi</taxon>
        <taxon>Dikarya</taxon>
        <taxon>Basidiomycota</taxon>
        <taxon>Pucciniomycotina</taxon>
        <taxon>Pucciniomycetes</taxon>
        <taxon>Pucciniales</taxon>
        <taxon>Pucciniaceae</taxon>
        <taxon>Puccinia</taxon>
    </lineage>
</organism>
<keyword evidence="4" id="KW-0418">Kinase</keyword>
<feature type="domain" description="Response regulatory" evidence="7">
    <location>
        <begin position="19"/>
        <end position="191"/>
    </location>
</feature>
<evidence type="ECO:0000259" key="7">
    <source>
        <dbReference type="PROSITE" id="PS50110"/>
    </source>
</evidence>
<feature type="compositionally biased region" description="Polar residues" evidence="6">
    <location>
        <begin position="371"/>
        <end position="392"/>
    </location>
</feature>
<evidence type="ECO:0000256" key="1">
    <source>
        <dbReference type="ARBA" id="ARBA00000085"/>
    </source>
</evidence>
<accession>A0A0L6V7M9</accession>
<dbReference type="SMART" id="SM00448">
    <property type="entry name" value="REC"/>
    <property type="match status" value="1"/>
</dbReference>
<dbReference type="CDD" id="cd17546">
    <property type="entry name" value="REC_hyHK_CKI1_RcsC-like"/>
    <property type="match status" value="1"/>
</dbReference>
<name>A0A0L6V7M9_9BASI</name>
<dbReference type="PROSITE" id="PS50110">
    <property type="entry name" value="RESPONSE_REGULATORY"/>
    <property type="match status" value="1"/>
</dbReference>
<keyword evidence="9" id="KW-1185">Reference proteome</keyword>
<protein>
    <recommendedName>
        <fullName evidence="2">histidine kinase</fullName>
        <ecNumber evidence="2">2.7.13.3</ecNumber>
    </recommendedName>
</protein>
<feature type="region of interest" description="Disordered" evidence="6">
    <location>
        <begin position="371"/>
        <end position="408"/>
    </location>
</feature>
<feature type="modified residue" description="4-aspartylphosphate" evidence="5">
    <location>
        <position position="74"/>
    </location>
</feature>
<evidence type="ECO:0000256" key="6">
    <source>
        <dbReference type="SAM" id="MobiDB-lite"/>
    </source>
</evidence>
<evidence type="ECO:0000256" key="2">
    <source>
        <dbReference type="ARBA" id="ARBA00012438"/>
    </source>
</evidence>
<dbReference type="AlphaFoldDB" id="A0A0L6V7M9"/>
<dbReference type="Proteomes" id="UP000037035">
    <property type="component" value="Unassembled WGS sequence"/>
</dbReference>
<dbReference type="GO" id="GO:0009927">
    <property type="term" value="F:histidine phosphotransfer kinase activity"/>
    <property type="evidence" value="ECO:0007669"/>
    <property type="project" value="TreeGrafter"/>
</dbReference>
<dbReference type="Gene3D" id="3.40.50.2300">
    <property type="match status" value="1"/>
</dbReference>
<dbReference type="SUPFAM" id="SSF52172">
    <property type="entry name" value="CheY-like"/>
    <property type="match status" value="1"/>
</dbReference>
<reference evidence="8 9" key="1">
    <citation type="submission" date="2015-08" db="EMBL/GenBank/DDBJ databases">
        <title>Next Generation Sequencing and Analysis of the Genome of Puccinia sorghi L Schw, the Causal Agent of Maize Common Rust.</title>
        <authorList>
            <person name="Rochi L."/>
            <person name="Burguener G."/>
            <person name="Darino M."/>
            <person name="Turjanski A."/>
            <person name="Kreff E."/>
            <person name="Dieguez M.J."/>
            <person name="Sacco F."/>
        </authorList>
    </citation>
    <scope>NUCLEOTIDE SEQUENCE [LARGE SCALE GENOMIC DNA]</scope>
    <source>
        <strain evidence="8 9">RO10H11247</strain>
    </source>
</reference>
<sequence length="525" mass="57833">MASISPEYPSSSTQLASLKVLIVDDNILNLRVMKQLLKTKLSHFLDLDALQTASSGQEALELLDNHVYHLLFLDISMPGISGLEVQLYRSVSMDGVIGKPLKNTDLEFALRACLESTLYQQHPDPRLKPAFYFLRHGSRQALPDLPINPFSDSIRHAESFHSSSSTITSADTLVSSSLGLPSLLTDFSSPSTSNIRQQSVVSSISPTAILAYQEIPHLLQIPLPCYDPLELVDETLLPECSRPSFDSFDNISTSDSIITCSSSGPNSAAAIDSLNPSYGLDDDEFFDQAKCLDAFPTAPIVTSTHVPLSLRSPRRWSSPLYTLSSPKTDTRLNREESDVFAAGFQAAMDHIAIQQACSRWDQNCRSATSSCSHTYQEKPSSTVTPRNMTSWSEGEEGEQGETSDKTLDRERWARLAGPTSGDDPNLPSVTRQLISRRSHPMLRLQYCDRTQSNSSHQSTSAELELACSLETPFMRKSKSAAGLPIRPSWQLVQLSTINYQSVLKAGTLLDEVLLGLDLEEHHSIP</sequence>
<dbReference type="GO" id="GO:0005886">
    <property type="term" value="C:plasma membrane"/>
    <property type="evidence" value="ECO:0007669"/>
    <property type="project" value="TreeGrafter"/>
</dbReference>
<dbReference type="PANTHER" id="PTHR43047">
    <property type="entry name" value="TWO-COMPONENT HISTIDINE PROTEIN KINASE"/>
    <property type="match status" value="1"/>
</dbReference>
<gene>
    <name evidence="8" type="ORF">VP01_2324g5</name>
</gene>
<dbReference type="InterPro" id="IPR011006">
    <property type="entry name" value="CheY-like_superfamily"/>
</dbReference>
<comment type="catalytic activity">
    <reaction evidence="1">
        <text>ATP + protein L-histidine = ADP + protein N-phospho-L-histidine.</text>
        <dbReference type="EC" id="2.7.13.3"/>
    </reaction>
</comment>
<dbReference type="EC" id="2.7.13.3" evidence="2"/>
<evidence type="ECO:0000256" key="4">
    <source>
        <dbReference type="ARBA" id="ARBA00022777"/>
    </source>
</evidence>
<dbReference type="PANTHER" id="PTHR43047:SF72">
    <property type="entry name" value="OSMOSENSING HISTIDINE PROTEIN KINASE SLN1"/>
    <property type="match status" value="1"/>
</dbReference>
<dbReference type="VEuPathDB" id="FungiDB:VP01_2324g5"/>
<evidence type="ECO:0000313" key="8">
    <source>
        <dbReference type="EMBL" id="KNZ56763.1"/>
    </source>
</evidence>
<dbReference type="GO" id="GO:0000155">
    <property type="term" value="F:phosphorelay sensor kinase activity"/>
    <property type="evidence" value="ECO:0007669"/>
    <property type="project" value="TreeGrafter"/>
</dbReference>
<evidence type="ECO:0000256" key="5">
    <source>
        <dbReference type="PROSITE-ProRule" id="PRU00169"/>
    </source>
</evidence>
<keyword evidence="3" id="KW-0808">Transferase</keyword>
<evidence type="ECO:0000256" key="3">
    <source>
        <dbReference type="ARBA" id="ARBA00022679"/>
    </source>
</evidence>
<evidence type="ECO:0000313" key="9">
    <source>
        <dbReference type="Proteomes" id="UP000037035"/>
    </source>
</evidence>
<dbReference type="EMBL" id="LAVV01007197">
    <property type="protein sequence ID" value="KNZ56763.1"/>
    <property type="molecule type" value="Genomic_DNA"/>
</dbReference>